<gene>
    <name evidence="2" type="ORF">ACMU_07630</name>
</gene>
<evidence type="ECO:0000256" key="1">
    <source>
        <dbReference type="SAM" id="Phobius"/>
    </source>
</evidence>
<evidence type="ECO:0000313" key="2">
    <source>
        <dbReference type="EMBL" id="KAJ56801.1"/>
    </source>
</evidence>
<feature type="transmembrane region" description="Helical" evidence="1">
    <location>
        <begin position="106"/>
        <end position="125"/>
    </location>
</feature>
<dbReference type="AlphaFoldDB" id="A0A037ZPP2"/>
<accession>A0A037ZPP2</accession>
<dbReference type="EMBL" id="JFKE01000002">
    <property type="protein sequence ID" value="KAJ56801.1"/>
    <property type="molecule type" value="Genomic_DNA"/>
</dbReference>
<feature type="transmembrane region" description="Helical" evidence="1">
    <location>
        <begin position="20"/>
        <end position="41"/>
    </location>
</feature>
<sequence length="175" mass="19829">MNWTQSVFELIDMRSFSNLWFWIALAVLWSSTSHWVVGVPWDLIQRAARKGGQAMEDMQDLTRININRILYITDVSGLWLMTFACFAITTLGVLGFYYQIEFGQALFLLGLPMSIVGLLTIRTARKIRAKELAGDALVRCFRLHRIAIQIVAMISIFITGFWGMYQNVTVGALGG</sequence>
<keyword evidence="3" id="KW-1185">Reference proteome</keyword>
<name>A0A037ZPP2_9RHOB</name>
<protein>
    <submittedName>
        <fullName evidence="2">Component of SufBCD complex</fullName>
    </submittedName>
</protein>
<dbReference type="RefSeq" id="WP_035257607.1">
    <property type="nucleotide sequence ID" value="NZ_JFKE01000002.1"/>
</dbReference>
<feature type="transmembrane region" description="Helical" evidence="1">
    <location>
        <begin position="146"/>
        <end position="165"/>
    </location>
</feature>
<feature type="transmembrane region" description="Helical" evidence="1">
    <location>
        <begin position="78"/>
        <end position="100"/>
    </location>
</feature>
<dbReference type="Proteomes" id="UP000026249">
    <property type="component" value="Unassembled WGS sequence"/>
</dbReference>
<dbReference type="STRING" id="1454373.ACMU_07630"/>
<keyword evidence="1" id="KW-0472">Membrane</keyword>
<reference evidence="2 3" key="1">
    <citation type="submission" date="2014-03" db="EMBL/GenBank/DDBJ databases">
        <title>Draft Genome Sequence of Actibacterium mucosum KCTC 23349, a Marine Alphaproteobacterium with Complex Ionic Requirements Isolated from Mediterranean Seawater at Malvarrosa Beach, Valencia, Spain.</title>
        <authorList>
            <person name="Arahal D.R."/>
            <person name="Shao Z."/>
            <person name="Lai Q."/>
            <person name="Pujalte M.J."/>
        </authorList>
    </citation>
    <scope>NUCLEOTIDE SEQUENCE [LARGE SCALE GENOMIC DNA]</scope>
    <source>
        <strain evidence="2 3">KCTC 23349</strain>
    </source>
</reference>
<proteinExistence type="predicted"/>
<keyword evidence="1" id="KW-1133">Transmembrane helix</keyword>
<comment type="caution">
    <text evidence="2">The sequence shown here is derived from an EMBL/GenBank/DDBJ whole genome shotgun (WGS) entry which is preliminary data.</text>
</comment>
<evidence type="ECO:0000313" key="3">
    <source>
        <dbReference type="Proteomes" id="UP000026249"/>
    </source>
</evidence>
<keyword evidence="1" id="KW-0812">Transmembrane</keyword>
<organism evidence="2 3">
    <name type="scientific">Actibacterium mucosum KCTC 23349</name>
    <dbReference type="NCBI Taxonomy" id="1454373"/>
    <lineage>
        <taxon>Bacteria</taxon>
        <taxon>Pseudomonadati</taxon>
        <taxon>Pseudomonadota</taxon>
        <taxon>Alphaproteobacteria</taxon>
        <taxon>Rhodobacterales</taxon>
        <taxon>Roseobacteraceae</taxon>
        <taxon>Actibacterium</taxon>
    </lineage>
</organism>
<dbReference type="OrthoDB" id="7847071at2"/>